<dbReference type="OMA" id="TWMNIQT"/>
<evidence type="ECO:0008006" key="4">
    <source>
        <dbReference type="Google" id="ProtNLM"/>
    </source>
</evidence>
<dbReference type="GO" id="GO:0048255">
    <property type="term" value="P:mRNA stabilization"/>
    <property type="evidence" value="ECO:0007669"/>
    <property type="project" value="TreeGrafter"/>
</dbReference>
<proteinExistence type="predicted"/>
<reference evidence="2 3" key="1">
    <citation type="journal article" date="2018" name="Nat. Ecol. Evol.">
        <title>Shark genomes provide insights into elasmobranch evolution and the origin of vertebrates.</title>
        <authorList>
            <person name="Hara Y"/>
            <person name="Yamaguchi K"/>
            <person name="Onimaru K"/>
            <person name="Kadota M"/>
            <person name="Koyanagi M"/>
            <person name="Keeley SD"/>
            <person name="Tatsumi K"/>
            <person name="Tanaka K"/>
            <person name="Motone F"/>
            <person name="Kageyama Y"/>
            <person name="Nozu R"/>
            <person name="Adachi N"/>
            <person name="Nishimura O"/>
            <person name="Nakagawa R"/>
            <person name="Tanegashima C"/>
            <person name="Kiyatake I"/>
            <person name="Matsumoto R"/>
            <person name="Murakumo K"/>
            <person name="Nishida K"/>
            <person name="Terakita A"/>
            <person name="Kuratani S"/>
            <person name="Sato K"/>
            <person name="Hyodo S Kuraku.S."/>
        </authorList>
    </citation>
    <scope>NUCLEOTIDE SEQUENCE [LARGE SCALE GENOMIC DNA]</scope>
</reference>
<feature type="compositionally biased region" description="Low complexity" evidence="1">
    <location>
        <begin position="540"/>
        <end position="555"/>
    </location>
</feature>
<feature type="compositionally biased region" description="Polar residues" evidence="1">
    <location>
        <begin position="507"/>
        <end position="539"/>
    </location>
</feature>
<dbReference type="AlphaFoldDB" id="A0A401SV05"/>
<dbReference type="GO" id="GO:0005634">
    <property type="term" value="C:nucleus"/>
    <property type="evidence" value="ECO:0007669"/>
    <property type="project" value="TreeGrafter"/>
</dbReference>
<dbReference type="GO" id="GO:0007141">
    <property type="term" value="P:male meiosis I"/>
    <property type="evidence" value="ECO:0007669"/>
    <property type="project" value="TreeGrafter"/>
</dbReference>
<organism evidence="2 3">
    <name type="scientific">Chiloscyllium punctatum</name>
    <name type="common">Brownbanded bambooshark</name>
    <name type="synonym">Hemiscyllium punctatum</name>
    <dbReference type="NCBI Taxonomy" id="137246"/>
    <lineage>
        <taxon>Eukaryota</taxon>
        <taxon>Metazoa</taxon>
        <taxon>Chordata</taxon>
        <taxon>Craniata</taxon>
        <taxon>Vertebrata</taxon>
        <taxon>Chondrichthyes</taxon>
        <taxon>Elasmobranchii</taxon>
        <taxon>Galeomorphii</taxon>
        <taxon>Galeoidea</taxon>
        <taxon>Orectolobiformes</taxon>
        <taxon>Hemiscylliidae</taxon>
        <taxon>Chiloscyllium</taxon>
    </lineage>
</organism>
<dbReference type="PANTHER" id="PTHR33861:SF3">
    <property type="entry name" value="MEIOSIS-SPECIFIC COILED-COIL DOMAIN-CONTAINING PROTEIN MEIOC"/>
    <property type="match status" value="1"/>
</dbReference>
<evidence type="ECO:0000313" key="3">
    <source>
        <dbReference type="Proteomes" id="UP000287033"/>
    </source>
</evidence>
<dbReference type="PANTHER" id="PTHR33861">
    <property type="entry name" value="PROTEIN CBG18333"/>
    <property type="match status" value="1"/>
</dbReference>
<dbReference type="GO" id="GO:0007144">
    <property type="term" value="P:female meiosis I"/>
    <property type="evidence" value="ECO:0007669"/>
    <property type="project" value="TreeGrafter"/>
</dbReference>
<dbReference type="InterPro" id="IPR027963">
    <property type="entry name" value="MEIOC"/>
</dbReference>
<dbReference type="Proteomes" id="UP000287033">
    <property type="component" value="Unassembled WGS sequence"/>
</dbReference>
<name>A0A401SV05_CHIPU</name>
<protein>
    <recommendedName>
        <fullName evidence="4">Meiosis-specific coiled-coil domain-containing protein MEIOC</fullName>
    </recommendedName>
</protein>
<dbReference type="OrthoDB" id="5978002at2759"/>
<sequence length="1004" mass="113218">MRRTARAEGGKGREVRSSVRRVCASWRSDQRSAAEKLLPTEAKQIWGSMEPKTILKSANRYYNGIDANSRVTDVFSDALVNCNSFFSPYKAQMPQYEENIDSHPSYTASVSTTDSSLFYVPWSTSGDDYKQLAGSQNPNRSQTELSDFGSAADLYGLVSNILEEPDQSQSLFVEGNTPSNLLRSIWSSTTSRYTEHLDHSSESKKPVDTSYSQSVFNTKESITTSDKQQYQQDSHSTSQQKINMEDFLGFDDLDLTEQWIFPSKKEATDCSPFQSTDTNKMNFQEFPYVKNCSKLQVGLSVSGREPGTDIHMYGRDGGDFKEVGTPSSQTSTELFPFLHNSRNCYNSNTGNRYMEQLHGSKFRQNKFVNFNIADGKTSSDCISELPVIEMETCNRVPKGKQAQKGFDELNIDQHTLKYCVKSSSGLSEKQLSKEMGLTSDLGQKCTSECGRNPHTFCPIRSDFEKAFEKQQHSSYDHFSQQSDYVQPLNTLPVSVYSGETYQNRQSWTKLTPSGSDTATTTSFVKADNSSDLNNQVSPASKTSSHSFGPSSHQSSLPFSQNSSAYFQRPTGIYSQDNHSKISGSEFAYNVERVQSGTHVEGQNKATGDMYFESPIEKNCQNGKQVNGFHGSSSTQQYIANKYPTYQTKQQNCHYDLNEDVKKKDDEFSQSMYRDLLGAQSYYYNNHNSQQGAGDSNSVANYMTRSSASFSSPYMMGDFRRNHNVSQLGTRSVASGTNLQFGHPVVSLMDPSELFPYEEFSHLYPLFNDMFYGDASLYGFIPPFGFPRPMKNRSGPANELHIRLEECYEQWRALEKERKKTEAALARNYPGKRVTSSNNTPIPRLPSNPSRVDRLIVDQLREQARVVTLLGKMERLRSSPLHANISTALDRHLEAIHITQARRKDEIVNAANRQRQGAPRYQDDRDVLALAIAVKEMAVATRKARTALWCALQMTLPKTPNANPDDQVEVERELQDLVTNGDKNYQNRSNYYSGEKNEVVKTRVD</sequence>
<evidence type="ECO:0000256" key="1">
    <source>
        <dbReference type="SAM" id="MobiDB-lite"/>
    </source>
</evidence>
<dbReference type="GO" id="GO:0005737">
    <property type="term" value="C:cytoplasm"/>
    <property type="evidence" value="ECO:0007669"/>
    <property type="project" value="TreeGrafter"/>
</dbReference>
<feature type="compositionally biased region" description="Polar residues" evidence="1">
    <location>
        <begin position="979"/>
        <end position="991"/>
    </location>
</feature>
<dbReference type="EMBL" id="BEZZ01000578">
    <property type="protein sequence ID" value="GCC34218.1"/>
    <property type="molecule type" value="Genomic_DNA"/>
</dbReference>
<comment type="caution">
    <text evidence="2">The sequence shown here is derived from an EMBL/GenBank/DDBJ whole genome shotgun (WGS) entry which is preliminary data.</text>
</comment>
<dbReference type="STRING" id="137246.A0A401SV05"/>
<feature type="region of interest" description="Disordered" evidence="1">
    <location>
        <begin position="979"/>
        <end position="1004"/>
    </location>
</feature>
<evidence type="ECO:0000313" key="2">
    <source>
        <dbReference type="EMBL" id="GCC34218.1"/>
    </source>
</evidence>
<accession>A0A401SV05</accession>
<feature type="compositionally biased region" description="Basic and acidic residues" evidence="1">
    <location>
        <begin position="994"/>
        <end position="1004"/>
    </location>
</feature>
<dbReference type="Pfam" id="PF15189">
    <property type="entry name" value="MEIOC"/>
    <property type="match status" value="1"/>
</dbReference>
<feature type="region of interest" description="Disordered" evidence="1">
    <location>
        <begin position="507"/>
        <end position="561"/>
    </location>
</feature>
<feature type="region of interest" description="Disordered" evidence="1">
    <location>
        <begin position="822"/>
        <end position="847"/>
    </location>
</feature>
<gene>
    <name evidence="2" type="ORF">chiPu_0012691</name>
</gene>
<keyword evidence="3" id="KW-1185">Reference proteome</keyword>